<protein>
    <recommendedName>
        <fullName evidence="11">Monocarboxylate transporter 7</fullName>
    </recommendedName>
    <alternativeName>
        <fullName evidence="12">Monocarboxylate transporter 6</fullName>
    </alternativeName>
    <alternativeName>
        <fullName evidence="13">Solute carrier family 16 member 6</fullName>
    </alternativeName>
</protein>
<keyword evidence="2" id="KW-0813">Transport</keyword>
<dbReference type="InterPro" id="IPR050327">
    <property type="entry name" value="Proton-linked_MCT"/>
</dbReference>
<dbReference type="Pfam" id="PF07690">
    <property type="entry name" value="MFS_1"/>
    <property type="match status" value="1"/>
</dbReference>
<evidence type="ECO:0000256" key="5">
    <source>
        <dbReference type="ARBA" id="ARBA00022692"/>
    </source>
</evidence>
<feature type="transmembrane region" description="Helical" evidence="14">
    <location>
        <begin position="160"/>
        <end position="181"/>
    </location>
</feature>
<feature type="transmembrane region" description="Helical" evidence="14">
    <location>
        <begin position="435"/>
        <end position="453"/>
    </location>
</feature>
<dbReference type="PROSITE" id="PS50850">
    <property type="entry name" value="MFS"/>
    <property type="match status" value="1"/>
</dbReference>
<comment type="subunit">
    <text evidence="10">Forms functional complexes with BSG/CD147 or EMB/GP70 ancillary proteins.</text>
</comment>
<feature type="transmembrane region" description="Helical" evidence="14">
    <location>
        <begin position="497"/>
        <end position="516"/>
    </location>
</feature>
<dbReference type="GO" id="GO:0016323">
    <property type="term" value="C:basolateral plasma membrane"/>
    <property type="evidence" value="ECO:0007669"/>
    <property type="project" value="UniProtKB-SubCell"/>
</dbReference>
<accession>A0AAV7PME5</accession>
<keyword evidence="17" id="KW-1185">Reference proteome</keyword>
<dbReference type="InterPro" id="IPR030766">
    <property type="entry name" value="MCT7"/>
</dbReference>
<keyword evidence="6 14" id="KW-1133">Transmembrane helix</keyword>
<feature type="transmembrane region" description="Helical" evidence="14">
    <location>
        <begin position="339"/>
        <end position="361"/>
    </location>
</feature>
<evidence type="ECO:0000313" key="16">
    <source>
        <dbReference type="EMBL" id="KAJ1129441.1"/>
    </source>
</evidence>
<dbReference type="EMBL" id="JANPWB010000011">
    <property type="protein sequence ID" value="KAJ1129441.1"/>
    <property type="molecule type" value="Genomic_DNA"/>
</dbReference>
<dbReference type="FunFam" id="1.20.1250.20:FF:000326">
    <property type="entry name" value="Solute carrier family 16 member 6"/>
    <property type="match status" value="1"/>
</dbReference>
<keyword evidence="7 14" id="KW-0472">Membrane</keyword>
<sequence length="569" mass="61983">MMHRLLRAPALLGDAPADRLKPGLQGAEILPPGANAGHCWSRMTAMATARTCTNAKVYTKVPDGGWGWVVAVAFFFVEVFTYGVIKTFGVFFGELITYFEESNSRISWIISICVFVMTFTAPLSTVLSNRFGHRPVVMAGGFLVSIGMVTASFARSVDEMYLSIGLVSGLGYSLSFIPTVTILSQYFDKKRSLVTAVASTGECFAVFAFAPVITALNDHLGWRHSLLLLGVLQLNIVVCGSLLRPMKIQKEVQVEETPKKDSMGTEYILENEKTITSIDSIDSGVEVGTSPKKENEHLKPETEYVVPQENVQMLEEAHGPPVKTKVTLLDFSILKNSGFICYALYGLFATLAFFAPSLYIIPLGISLGIDKDHSPYMLSAMAIAEVFGRIGAGWILNKKPIRKIYIEIIFVVLLCLALISFAFATEFWGLTVCSAFYGCMLGSVAGTHIPMLADDDVVGIEKMSSAVGVYVFIQSIAGLAGPPLGGVLVDQTQNYATAFYSCAIGMALAAMCLALVRPCNNGLCRRKPKKSIEEGDYNEKEVFKDVPDDFLEMDFGKPEGSIKSNENTC</sequence>
<evidence type="ECO:0000256" key="10">
    <source>
        <dbReference type="ARBA" id="ARBA00064033"/>
    </source>
</evidence>
<gene>
    <name evidence="16" type="ORF">NDU88_007811</name>
</gene>
<comment type="caution">
    <text evidence="16">The sequence shown here is derived from an EMBL/GenBank/DDBJ whole genome shotgun (WGS) entry which is preliminary data.</text>
</comment>
<feature type="transmembrane region" description="Helical" evidence="14">
    <location>
        <begin position="222"/>
        <end position="243"/>
    </location>
</feature>
<dbReference type="FunFam" id="1.20.1250.20:FF:000490">
    <property type="entry name" value="Solute carrier family 16 member 6"/>
    <property type="match status" value="1"/>
</dbReference>
<dbReference type="PANTHER" id="PTHR11360:SF20">
    <property type="entry name" value="MONOCARBOXYLATE TRANSPORTER 7"/>
    <property type="match status" value="1"/>
</dbReference>
<evidence type="ECO:0000259" key="15">
    <source>
        <dbReference type="PROSITE" id="PS50850"/>
    </source>
</evidence>
<keyword evidence="3" id="KW-1003">Cell membrane</keyword>
<feature type="transmembrane region" description="Helical" evidence="14">
    <location>
        <begin position="465"/>
        <end position="485"/>
    </location>
</feature>
<organism evidence="16 17">
    <name type="scientific">Pleurodeles waltl</name>
    <name type="common">Iberian ribbed newt</name>
    <dbReference type="NCBI Taxonomy" id="8319"/>
    <lineage>
        <taxon>Eukaryota</taxon>
        <taxon>Metazoa</taxon>
        <taxon>Chordata</taxon>
        <taxon>Craniata</taxon>
        <taxon>Vertebrata</taxon>
        <taxon>Euteleostomi</taxon>
        <taxon>Amphibia</taxon>
        <taxon>Batrachia</taxon>
        <taxon>Caudata</taxon>
        <taxon>Salamandroidea</taxon>
        <taxon>Salamandridae</taxon>
        <taxon>Pleurodelinae</taxon>
        <taxon>Pleurodeles</taxon>
    </lineage>
</organism>
<dbReference type="Gene3D" id="1.20.1250.20">
    <property type="entry name" value="MFS general substrate transporter like domains"/>
    <property type="match status" value="2"/>
</dbReference>
<evidence type="ECO:0000256" key="14">
    <source>
        <dbReference type="SAM" id="Phobius"/>
    </source>
</evidence>
<dbReference type="Proteomes" id="UP001066276">
    <property type="component" value="Chromosome 7"/>
</dbReference>
<comment type="catalytic activity">
    <reaction evidence="8">
        <text>taurine(out) = taurine(in)</text>
        <dbReference type="Rhea" id="RHEA:66328"/>
        <dbReference type="ChEBI" id="CHEBI:507393"/>
    </reaction>
    <physiologicalReaction direction="left-to-right" evidence="8">
        <dbReference type="Rhea" id="RHEA:66329"/>
    </physiologicalReaction>
    <physiologicalReaction direction="right-to-left" evidence="8">
        <dbReference type="Rhea" id="RHEA:66330"/>
    </physiologicalReaction>
</comment>
<evidence type="ECO:0000256" key="6">
    <source>
        <dbReference type="ARBA" id="ARBA00022989"/>
    </source>
</evidence>
<dbReference type="SUPFAM" id="SSF103473">
    <property type="entry name" value="MFS general substrate transporter"/>
    <property type="match status" value="1"/>
</dbReference>
<proteinExistence type="predicted"/>
<feature type="transmembrane region" description="Helical" evidence="14">
    <location>
        <begin position="105"/>
        <end position="124"/>
    </location>
</feature>
<evidence type="ECO:0000256" key="13">
    <source>
        <dbReference type="ARBA" id="ARBA00079656"/>
    </source>
</evidence>
<dbReference type="CDD" id="cd17422">
    <property type="entry name" value="MFS_MCT7"/>
    <property type="match status" value="1"/>
</dbReference>
<feature type="transmembrane region" description="Helical" evidence="14">
    <location>
        <begin position="373"/>
        <end position="392"/>
    </location>
</feature>
<evidence type="ECO:0000256" key="2">
    <source>
        <dbReference type="ARBA" id="ARBA00022448"/>
    </source>
</evidence>
<evidence type="ECO:0000256" key="8">
    <source>
        <dbReference type="ARBA" id="ARBA00050472"/>
    </source>
</evidence>
<feature type="domain" description="Major facilitator superfamily (MFS) profile" evidence="15">
    <location>
        <begin position="67"/>
        <end position="521"/>
    </location>
</feature>
<feature type="transmembrane region" description="Helical" evidence="14">
    <location>
        <begin position="66"/>
        <end position="85"/>
    </location>
</feature>
<dbReference type="AlphaFoldDB" id="A0AAV7PME5"/>
<dbReference type="InterPro" id="IPR020846">
    <property type="entry name" value="MFS_dom"/>
</dbReference>
<evidence type="ECO:0000256" key="11">
    <source>
        <dbReference type="ARBA" id="ARBA00072172"/>
    </source>
</evidence>
<keyword evidence="5 14" id="KW-0812">Transmembrane</keyword>
<comment type="function">
    <text evidence="9">Monocarboxylate transporter selective for taurine. May associate with BSG/CD147 or EMB/GP70 ancillary proteins to mediate facilitative efflux or influx of taurine across the plasma membrane. The transport is pH- and sodium-independent. Rather low-affinity, is likely effective for taurine transport in tissues where taurine is present at high concentrations.</text>
</comment>
<name>A0AAV7PME5_PLEWA</name>
<keyword evidence="4" id="KW-0597">Phosphoprotein</keyword>
<evidence type="ECO:0000256" key="1">
    <source>
        <dbReference type="ARBA" id="ARBA00004554"/>
    </source>
</evidence>
<comment type="subcellular location">
    <subcellularLocation>
        <location evidence="1">Basolateral cell membrane</location>
        <topology evidence="1">Multi-pass membrane protein</topology>
    </subcellularLocation>
</comment>
<evidence type="ECO:0000256" key="7">
    <source>
        <dbReference type="ARBA" id="ARBA00023136"/>
    </source>
</evidence>
<evidence type="ECO:0000313" key="17">
    <source>
        <dbReference type="Proteomes" id="UP001066276"/>
    </source>
</evidence>
<feature type="transmembrane region" description="Helical" evidence="14">
    <location>
        <begin position="136"/>
        <end position="154"/>
    </location>
</feature>
<dbReference type="PANTHER" id="PTHR11360">
    <property type="entry name" value="MONOCARBOXYLATE TRANSPORTER"/>
    <property type="match status" value="1"/>
</dbReference>
<dbReference type="GO" id="GO:0008028">
    <property type="term" value="F:monocarboxylic acid transmembrane transporter activity"/>
    <property type="evidence" value="ECO:0007669"/>
    <property type="project" value="TreeGrafter"/>
</dbReference>
<reference evidence="16" key="1">
    <citation type="journal article" date="2022" name="bioRxiv">
        <title>Sequencing and chromosome-scale assembly of the giantPleurodeles waltlgenome.</title>
        <authorList>
            <person name="Brown T."/>
            <person name="Elewa A."/>
            <person name="Iarovenko S."/>
            <person name="Subramanian E."/>
            <person name="Araus A.J."/>
            <person name="Petzold A."/>
            <person name="Susuki M."/>
            <person name="Suzuki K.-i.T."/>
            <person name="Hayashi T."/>
            <person name="Toyoda A."/>
            <person name="Oliveira C."/>
            <person name="Osipova E."/>
            <person name="Leigh N.D."/>
            <person name="Simon A."/>
            <person name="Yun M.H."/>
        </authorList>
    </citation>
    <scope>NUCLEOTIDE SEQUENCE</scope>
    <source>
        <strain evidence="16">20211129_DDA</strain>
        <tissue evidence="16">Liver</tissue>
    </source>
</reference>
<evidence type="ECO:0000256" key="3">
    <source>
        <dbReference type="ARBA" id="ARBA00022475"/>
    </source>
</evidence>
<feature type="transmembrane region" description="Helical" evidence="14">
    <location>
        <begin position="193"/>
        <end position="216"/>
    </location>
</feature>
<evidence type="ECO:0000256" key="12">
    <source>
        <dbReference type="ARBA" id="ARBA00076353"/>
    </source>
</evidence>
<dbReference type="InterPro" id="IPR036259">
    <property type="entry name" value="MFS_trans_sf"/>
</dbReference>
<dbReference type="InterPro" id="IPR011701">
    <property type="entry name" value="MFS"/>
</dbReference>
<feature type="transmembrane region" description="Helical" evidence="14">
    <location>
        <begin position="404"/>
        <end position="423"/>
    </location>
</feature>
<evidence type="ECO:0000256" key="4">
    <source>
        <dbReference type="ARBA" id="ARBA00022553"/>
    </source>
</evidence>
<evidence type="ECO:0000256" key="9">
    <source>
        <dbReference type="ARBA" id="ARBA00058516"/>
    </source>
</evidence>